<evidence type="ECO:0000256" key="4">
    <source>
        <dbReference type="ARBA" id="ARBA00035129"/>
    </source>
</evidence>
<evidence type="ECO:0000256" key="2">
    <source>
        <dbReference type="ARBA" id="ARBA00010492"/>
    </source>
</evidence>
<dbReference type="GO" id="GO:0005739">
    <property type="term" value="C:mitochondrion"/>
    <property type="evidence" value="ECO:0007669"/>
    <property type="project" value="UniProtKB-SubCell"/>
</dbReference>
<dbReference type="OrthoDB" id="18595at2759"/>
<dbReference type="PANTHER" id="PTHR28235:SF1">
    <property type="entry name" value="SMALL RIBOSOMAL SUBUNIT PROTEIN MS41"/>
    <property type="match status" value="1"/>
</dbReference>
<evidence type="ECO:0000256" key="1">
    <source>
        <dbReference type="ARBA" id="ARBA00004173"/>
    </source>
</evidence>
<reference evidence="6 7" key="1">
    <citation type="journal article" date="2018" name="Genome Biol. Evol.">
        <title>Multiple Roots of Fruiting Body Formation in Amoebozoa.</title>
        <authorList>
            <person name="Hillmann F."/>
            <person name="Forbes G."/>
            <person name="Novohradska S."/>
            <person name="Ferling I."/>
            <person name="Riege K."/>
            <person name="Groth M."/>
            <person name="Westermann M."/>
            <person name="Marz M."/>
            <person name="Spaller T."/>
            <person name="Winckler T."/>
            <person name="Schaap P."/>
            <person name="Glockner G."/>
        </authorList>
    </citation>
    <scope>NUCLEOTIDE SEQUENCE [LARGE SCALE GENOMIC DNA]</scope>
    <source>
        <strain evidence="6 7">Jena</strain>
    </source>
</reference>
<keyword evidence="7" id="KW-1185">Reference proteome</keyword>
<comment type="subcellular location">
    <subcellularLocation>
        <location evidence="1">Mitochondrion</location>
    </subcellularLocation>
</comment>
<organism evidence="6 7">
    <name type="scientific">Planoprotostelium fungivorum</name>
    <dbReference type="NCBI Taxonomy" id="1890364"/>
    <lineage>
        <taxon>Eukaryota</taxon>
        <taxon>Amoebozoa</taxon>
        <taxon>Evosea</taxon>
        <taxon>Variosea</taxon>
        <taxon>Cavosteliida</taxon>
        <taxon>Cavosteliaceae</taxon>
        <taxon>Planoprotostelium</taxon>
    </lineage>
</organism>
<comment type="similarity">
    <text evidence="2">Belongs to the mitochondrion-specific ribosomal protein mS41 family.</text>
</comment>
<keyword evidence="3" id="KW-0496">Mitochondrion</keyword>
<dbReference type="AlphaFoldDB" id="A0A2P6P0F7"/>
<name>A0A2P6P0F7_9EUKA</name>
<dbReference type="InterPro" id="IPR039603">
    <property type="entry name" value="Ribosomal_mS41"/>
</dbReference>
<evidence type="ECO:0000259" key="5">
    <source>
        <dbReference type="Pfam" id="PF09597"/>
    </source>
</evidence>
<protein>
    <recommendedName>
        <fullName evidence="4">Small ribosomal subunit protein mS41</fullName>
    </recommendedName>
</protein>
<dbReference type="InterPro" id="IPR019083">
    <property type="entry name" value="SAM_Ribosomal_mS41"/>
</dbReference>
<dbReference type="PANTHER" id="PTHR28235">
    <property type="entry name" value="PROTEIN FYV4, MITOCHONDRIAL"/>
    <property type="match status" value="1"/>
</dbReference>
<gene>
    <name evidence="6" type="ORF">PROFUN_00035</name>
</gene>
<proteinExistence type="inferred from homology"/>
<evidence type="ECO:0000313" key="6">
    <source>
        <dbReference type="EMBL" id="PRP89693.1"/>
    </source>
</evidence>
<accession>A0A2P6P0F7</accession>
<evidence type="ECO:0000256" key="3">
    <source>
        <dbReference type="ARBA" id="ARBA00023128"/>
    </source>
</evidence>
<sequence>MALLQRIPLLVRPHPLAQQRIFQKIASQTTLNKPYSIPKLASFYSTDDTPPRMRKRALSAVIQDVSDSSKVLNKIPPKEGVPQPRYGITKDVFLHKIGNDCEKYSDKFTDWKDLMTSDRIIMKNRGIPGEEPESKRMQSIAARNKEARKEARDKHAAILRKAVEKKLALKEKRREILREGNPNAAADADA</sequence>
<dbReference type="Pfam" id="PF09597">
    <property type="entry name" value="SAM_Ribosomal_mS41"/>
    <property type="match status" value="1"/>
</dbReference>
<dbReference type="Proteomes" id="UP000241769">
    <property type="component" value="Unassembled WGS sequence"/>
</dbReference>
<comment type="caution">
    <text evidence="6">The sequence shown here is derived from an EMBL/GenBank/DDBJ whole genome shotgun (WGS) entry which is preliminary data.</text>
</comment>
<dbReference type="EMBL" id="MDYQ01000001">
    <property type="protein sequence ID" value="PRP89693.1"/>
    <property type="molecule type" value="Genomic_DNA"/>
</dbReference>
<evidence type="ECO:0000313" key="7">
    <source>
        <dbReference type="Proteomes" id="UP000241769"/>
    </source>
</evidence>
<feature type="domain" description="Small ribosomal subunit protein mS41 SAM" evidence="5">
    <location>
        <begin position="81"/>
        <end position="128"/>
    </location>
</feature>
<dbReference type="InParanoid" id="A0A2P6P0F7"/>